<evidence type="ECO:0000313" key="2">
    <source>
        <dbReference type="Proteomes" id="UP001327957"/>
    </source>
</evidence>
<comment type="caution">
    <text evidence="1">The sequence shown here is derived from an EMBL/GenBank/DDBJ whole genome shotgun (WGS) entry which is preliminary data.</text>
</comment>
<name>A0AAV9TN36_9PEZI</name>
<reference evidence="1 2" key="1">
    <citation type="submission" date="2023-04" db="EMBL/GenBank/DDBJ databases">
        <title>Colletotrichum tabacum stain YC1 causing leaf anthracnose on Nicotiana tabacum(L.) cv.</title>
        <authorList>
            <person name="Ji Z."/>
            <person name="Wang M."/>
            <person name="Zhang J."/>
            <person name="Wang N."/>
            <person name="Zhou Z."/>
        </authorList>
    </citation>
    <scope>NUCLEOTIDE SEQUENCE [LARGE SCALE GENOMIC DNA]</scope>
    <source>
        <strain evidence="1 2">YC1</strain>
    </source>
</reference>
<gene>
    <name evidence="1" type="ORF">QIS74_02779</name>
</gene>
<accession>A0AAV9TN36</accession>
<dbReference type="AlphaFoldDB" id="A0AAV9TN36"/>
<organism evidence="1 2">
    <name type="scientific">Colletotrichum tabaci</name>
    <dbReference type="NCBI Taxonomy" id="1209068"/>
    <lineage>
        <taxon>Eukaryota</taxon>
        <taxon>Fungi</taxon>
        <taxon>Dikarya</taxon>
        <taxon>Ascomycota</taxon>
        <taxon>Pezizomycotina</taxon>
        <taxon>Sordariomycetes</taxon>
        <taxon>Hypocreomycetidae</taxon>
        <taxon>Glomerellales</taxon>
        <taxon>Glomerellaceae</taxon>
        <taxon>Colletotrichum</taxon>
        <taxon>Colletotrichum destructivum species complex</taxon>
    </lineage>
</organism>
<evidence type="ECO:0000313" key="1">
    <source>
        <dbReference type="EMBL" id="KAK6224452.1"/>
    </source>
</evidence>
<keyword evidence="2" id="KW-1185">Reference proteome</keyword>
<proteinExistence type="predicted"/>
<sequence>MEALGVSERWRWKREVKFACAGGMRSSIAASQRLVSGSRRSLP</sequence>
<protein>
    <submittedName>
        <fullName evidence="1">Uncharacterized protein</fullName>
    </submittedName>
</protein>
<dbReference type="Proteomes" id="UP001327957">
    <property type="component" value="Unassembled WGS sequence"/>
</dbReference>
<dbReference type="EMBL" id="JASAOK010000012">
    <property type="protein sequence ID" value="KAK6224452.1"/>
    <property type="molecule type" value="Genomic_DNA"/>
</dbReference>